<comment type="caution">
    <text evidence="4">The sequence shown here is derived from an EMBL/GenBank/DDBJ whole genome shotgun (WGS) entry which is preliminary data.</text>
</comment>
<dbReference type="InterPro" id="IPR002939">
    <property type="entry name" value="DnaJ_C"/>
</dbReference>
<dbReference type="PANTHER" id="PTHR24078">
    <property type="entry name" value="DNAJ HOMOLOG SUBFAMILY C MEMBER"/>
    <property type="match status" value="1"/>
</dbReference>
<dbReference type="PROSITE" id="PS50076">
    <property type="entry name" value="DNAJ_2"/>
    <property type="match status" value="1"/>
</dbReference>
<dbReference type="GO" id="GO:0051087">
    <property type="term" value="F:protein-folding chaperone binding"/>
    <property type="evidence" value="ECO:0007669"/>
    <property type="project" value="TreeGrafter"/>
</dbReference>
<sequence>MGNTEDFYEVLNIPRESSPEQIRRAYKILVKKWHPDKHPPSSKPEAEARFKAISQAYELALNESEGRTACGFSGGSGGGAPNLRRSKPPPPAPGFRIEETLSPRKSVVNPKDVRYTTSQSGSAWPKPPPVEKQLDCTLEELFNGCRKEIRFHRDVVVNGVVIRKEEMQKVKVKPGWKKGTKITFEGMGDERPGCLPTDVVFVIAEKEHPLFKRVGDDLVLKIEVPLVNALAGWTPSVPLIGGEKMTLSFQDEIIFPGYEKVVKGHGMPLANEKGVRGDLRIKFQVKFPTKLNDEQRAKIRDALRC</sequence>
<dbReference type="GO" id="GO:0006457">
    <property type="term" value="P:protein folding"/>
    <property type="evidence" value="ECO:0007669"/>
    <property type="project" value="InterPro"/>
</dbReference>
<name>A0A835RCG2_VANPL</name>
<dbReference type="SUPFAM" id="SSF49493">
    <property type="entry name" value="HSP40/DnaJ peptide-binding domain"/>
    <property type="match status" value="2"/>
</dbReference>
<dbReference type="OrthoDB" id="550424at2759"/>
<dbReference type="GO" id="GO:0005783">
    <property type="term" value="C:endoplasmic reticulum"/>
    <property type="evidence" value="ECO:0007669"/>
    <property type="project" value="UniProtKB-ARBA"/>
</dbReference>
<evidence type="ECO:0000313" key="5">
    <source>
        <dbReference type="Proteomes" id="UP000639772"/>
    </source>
</evidence>
<dbReference type="CDD" id="cd06257">
    <property type="entry name" value="DnaJ"/>
    <property type="match status" value="1"/>
</dbReference>
<dbReference type="InterPro" id="IPR051339">
    <property type="entry name" value="DnaJ_subfamily_B"/>
</dbReference>
<reference evidence="4 5" key="1">
    <citation type="journal article" date="2020" name="Nat. Food">
        <title>A phased Vanilla planifolia genome enables genetic improvement of flavour and production.</title>
        <authorList>
            <person name="Hasing T."/>
            <person name="Tang H."/>
            <person name="Brym M."/>
            <person name="Khazi F."/>
            <person name="Huang T."/>
            <person name="Chambers A.H."/>
        </authorList>
    </citation>
    <scope>NUCLEOTIDE SEQUENCE [LARGE SCALE GENOMIC DNA]</scope>
    <source>
        <tissue evidence="4">Leaf</tissue>
    </source>
</reference>
<accession>A0A835RCG2</accession>
<dbReference type="Proteomes" id="UP000639772">
    <property type="component" value="Chromosome 3"/>
</dbReference>
<dbReference type="Gene3D" id="1.10.287.110">
    <property type="entry name" value="DnaJ domain"/>
    <property type="match status" value="1"/>
</dbReference>
<evidence type="ECO:0000256" key="2">
    <source>
        <dbReference type="SAM" id="MobiDB-lite"/>
    </source>
</evidence>
<dbReference type="InterPro" id="IPR001623">
    <property type="entry name" value="DnaJ_domain"/>
</dbReference>
<protein>
    <recommendedName>
        <fullName evidence="3">J domain-containing protein</fullName>
    </recommendedName>
</protein>
<dbReference type="PANTHER" id="PTHR24078:SF522">
    <property type="entry name" value="DNAJ CHAPERONE C-TERMINAL DOMAIN-CONTAINING PROTEIN"/>
    <property type="match status" value="1"/>
</dbReference>
<dbReference type="GO" id="GO:0005829">
    <property type="term" value="C:cytosol"/>
    <property type="evidence" value="ECO:0007669"/>
    <property type="project" value="TreeGrafter"/>
</dbReference>
<dbReference type="Pfam" id="PF00226">
    <property type="entry name" value="DnaJ"/>
    <property type="match status" value="1"/>
</dbReference>
<dbReference type="Pfam" id="PF01556">
    <property type="entry name" value="DnaJ_C"/>
    <property type="match status" value="1"/>
</dbReference>
<proteinExistence type="predicted"/>
<dbReference type="EMBL" id="JADCNM010000003">
    <property type="protein sequence ID" value="KAG0489756.1"/>
    <property type="molecule type" value="Genomic_DNA"/>
</dbReference>
<dbReference type="SMART" id="SM00271">
    <property type="entry name" value="DnaJ"/>
    <property type="match status" value="1"/>
</dbReference>
<dbReference type="FunFam" id="2.60.260.20:FF:000006">
    <property type="entry name" value="DnaJ subfamily B member 13"/>
    <property type="match status" value="1"/>
</dbReference>
<dbReference type="InterPro" id="IPR036869">
    <property type="entry name" value="J_dom_sf"/>
</dbReference>
<dbReference type="InterPro" id="IPR008971">
    <property type="entry name" value="HSP40/DnaJ_pept-bd"/>
</dbReference>
<keyword evidence="1" id="KW-0143">Chaperone</keyword>
<dbReference type="Gene3D" id="2.60.260.20">
    <property type="entry name" value="Urease metallochaperone UreE, N-terminal domain"/>
    <property type="match status" value="2"/>
</dbReference>
<dbReference type="CDD" id="cd10747">
    <property type="entry name" value="DnaJ_C"/>
    <property type="match status" value="1"/>
</dbReference>
<evidence type="ECO:0000313" key="4">
    <source>
        <dbReference type="EMBL" id="KAG0489756.1"/>
    </source>
</evidence>
<dbReference type="SUPFAM" id="SSF46565">
    <property type="entry name" value="Chaperone J-domain"/>
    <property type="match status" value="1"/>
</dbReference>
<dbReference type="GO" id="GO:0051082">
    <property type="term" value="F:unfolded protein binding"/>
    <property type="evidence" value="ECO:0007669"/>
    <property type="project" value="InterPro"/>
</dbReference>
<feature type="domain" description="J" evidence="3">
    <location>
        <begin position="6"/>
        <end position="74"/>
    </location>
</feature>
<dbReference type="FunFam" id="2.60.260.20:FF:000015">
    <property type="entry name" value="Heat shock protein 40"/>
    <property type="match status" value="1"/>
</dbReference>
<dbReference type="PRINTS" id="PR00625">
    <property type="entry name" value="JDOMAIN"/>
</dbReference>
<feature type="region of interest" description="Disordered" evidence="2">
    <location>
        <begin position="68"/>
        <end position="99"/>
    </location>
</feature>
<gene>
    <name evidence="4" type="ORF">HPP92_006619</name>
</gene>
<evidence type="ECO:0000256" key="1">
    <source>
        <dbReference type="ARBA" id="ARBA00023186"/>
    </source>
</evidence>
<evidence type="ECO:0000259" key="3">
    <source>
        <dbReference type="PROSITE" id="PS50076"/>
    </source>
</evidence>
<dbReference type="AlphaFoldDB" id="A0A835RCG2"/>
<organism evidence="4 5">
    <name type="scientific">Vanilla planifolia</name>
    <name type="common">Vanilla</name>
    <dbReference type="NCBI Taxonomy" id="51239"/>
    <lineage>
        <taxon>Eukaryota</taxon>
        <taxon>Viridiplantae</taxon>
        <taxon>Streptophyta</taxon>
        <taxon>Embryophyta</taxon>
        <taxon>Tracheophyta</taxon>
        <taxon>Spermatophyta</taxon>
        <taxon>Magnoliopsida</taxon>
        <taxon>Liliopsida</taxon>
        <taxon>Asparagales</taxon>
        <taxon>Orchidaceae</taxon>
        <taxon>Vanilloideae</taxon>
        <taxon>Vanilleae</taxon>
        <taxon>Vanilla</taxon>
    </lineage>
</organism>